<organism evidence="6 7">
    <name type="scientific">Talaromyces rugulosus</name>
    <name type="common">Penicillium rugulosum</name>
    <dbReference type="NCBI Taxonomy" id="121627"/>
    <lineage>
        <taxon>Eukaryota</taxon>
        <taxon>Fungi</taxon>
        <taxon>Dikarya</taxon>
        <taxon>Ascomycota</taxon>
        <taxon>Pezizomycotina</taxon>
        <taxon>Eurotiomycetes</taxon>
        <taxon>Eurotiomycetidae</taxon>
        <taxon>Eurotiales</taxon>
        <taxon>Trichocomaceae</taxon>
        <taxon>Talaromyces</taxon>
        <taxon>Talaromyces sect. Islandici</taxon>
    </lineage>
</organism>
<evidence type="ECO:0000256" key="4">
    <source>
        <dbReference type="SAM" id="MobiDB-lite"/>
    </source>
</evidence>
<feature type="repeat" description="WD" evidence="3">
    <location>
        <begin position="1694"/>
        <end position="1735"/>
    </location>
</feature>
<feature type="repeat" description="WD" evidence="3">
    <location>
        <begin position="1610"/>
        <end position="1651"/>
    </location>
</feature>
<reference evidence="7" key="1">
    <citation type="submission" date="2020-06" db="EMBL/GenBank/DDBJ databases">
        <title>A chromosome-scale genome assembly of Talaromyces rugulosus W13939.</title>
        <authorList>
            <person name="Wang B."/>
            <person name="Guo L."/>
            <person name="Ye K."/>
            <person name="Wang L."/>
        </authorList>
    </citation>
    <scope>NUCLEOTIDE SEQUENCE [LARGE SCALE GENOMIC DNA]</scope>
    <source>
        <strain evidence="7">W13939</strain>
    </source>
</reference>
<dbReference type="PROSITE" id="PS00678">
    <property type="entry name" value="WD_REPEATS_1"/>
    <property type="match status" value="10"/>
</dbReference>
<dbReference type="InterPro" id="IPR011047">
    <property type="entry name" value="Quinoprotein_ADH-like_sf"/>
</dbReference>
<dbReference type="PROSITE" id="PS50294">
    <property type="entry name" value="WD_REPEATS_REGION"/>
    <property type="match status" value="11"/>
</dbReference>
<dbReference type="SUPFAM" id="SSF50998">
    <property type="entry name" value="Quinoprotein alcohol dehydrogenase-like"/>
    <property type="match status" value="1"/>
</dbReference>
<evidence type="ECO:0000256" key="3">
    <source>
        <dbReference type="PROSITE-ProRule" id="PRU00221"/>
    </source>
</evidence>
<feature type="repeat" description="WD" evidence="3">
    <location>
        <begin position="1778"/>
        <end position="1819"/>
    </location>
</feature>
<sequence>MEYVTIPTEIARSATACKEILDMHAPKEHAWIRSAQLDFNLWCCAIKATSLDKSGMDHRLRNYPDARESICNLLDALKTSVEGAVGIYSGTSKELEDDKSEDDIPQLVDENDAEAPAWEGELEDSDSTQESDEVQSSSTKSEALFNEESESEDNALSNSGSTSTNNSVLEEYISYVRTILDQLTRISLTIRRAGAKYRFERADKALKETEEVKAFRQHLTTIINSGFPDKDAEGLPATEKMKRVYDDSKFSPVKLKLIRANILRRHRIEYFTKARARTHAPVEVPEEVQVQKPDKTPAAVDNAPPTSIVSSKEKESQPVTPIAPQAHEAPAERTRSIYTAAVTATDVGPNFDTTDLSANKTPSRITRVTKIGGSQAYPGCPKPLPNGTLICPYCNDKLPDSYAKNEQSWKAHVAQDILPYSCIMEECSNDDEMYLKADQLLAHMRAKHSSTKWTCNPCSTHTKQASEFDQSDPQVLVFFDSAESWQAHTEQEHGNLGPAPQRDILMELSKRQLIGPLVCPLCKTEPTEPRTGIDEHILKHLHEFALRALPGDAGSANEKESTTFQVSSSANLLSYTTDSWTANVGTPGDEFIRYKMVMEIFDGLEPRLERFEPEFSEQARTGLRRCRNIMTSQYHDPNNRIQIYDPSIINLLEVYHIFSNTDKIPRIQDQPYPPHNITLEMEQDILNAALERIFDMNDSGIAATEDFLNLLERKVKYPIDLPLPSPSPDRVDIEDIAERIDTGLTKDTDLTRHSNKYKNSPMPLGEEFKKPTKDAIGLVRELSLLPNIILTGRDPDKITKTTVKLVNELKRQVEDWSILWVDARSVASIQKSCVQILETLIGTELRDGSRYEISRYGAKALFHYLSWTYEGLWIMVFDGLEADGAIYLRLENMFPRSCAGTLIISTTDPTSAQLLGLAEVIQLPEADSSLMVDLINDIDLKKLKVVMEAQFDSFSDQDEVQCLPGTRTELLQQIMEWAMSPSQKSIFWLKGMAGTGKSTISRTVARSLKNTNHLGASFFFKRGGGDAGNAKKFFPTLTGQLMLRISGLRYGVQKVLNHDPNIASKSLSEQFEKLLLQPLLNLDRLSGQRQTAVMVIDALDECEHDQDVQIIIQLLPLLQKVEAVHLRIFVTSRPELPIRHGFSKVADHEYQDLALHEIPEEVTEHDINLFLQDRFAKIKHDRNISQDWPGDDVIQELVTMSFPLFSSAATVCRYIENSKWEPKLRLAELLSDQAKYVSRMDKIYLPILERLLDDQEGDESEQQQLLKEFQIMVGVIILLAVPLSINALSLFLEIGADQISNLLESFRSVLSVPSDRDQPVRILHLSFRDFVVQPGTKFSVDRAQKHKEIAKLCLKTMRRCLQRDICHLEGPGTRRADIDAQHIRRCIPAELQYSCRYWIYHLEQSNAISSNIEDVRLFLQEHFLHWVETIALLGLISEVVGMLDLLHMAIPGDDNSVLSNFVHDGKRFILKNRQIADEVPLQIYCAGLVFAPRTAIIRTVFNRDIPSWICRLPQVNERWSAELQTLEGHSSSVSSVAFSPDGRLLASSSFDQTVRLWDTATGSLQQTLEDHSGSVLSVAFSLNGRLLASGSQDKTVRLWDTATGCLQQTLEGHSSSVSSVAFSPDGRILASGSWDKTVRLWDTATGALQQTLKGHSDSVSSVAFSPDGRLLASGSRDKTVRLWDTATGCLQQTLKGHSGSVSSVAFSPDGRLLASGSQDKTVRLWDTATGALQQTLEGHSDSVSSVAFSPDGRLLASGAGDETVRLWDTATGALQQTLEGHSDSVSSVAFSPDGRLLASSSFDQTVRLWETATGALQQTLEGHSDSVSSVAFSPDGRLLASSSFDQTVRLWDTATGALQQTLEGHSDSVSSVAFSPDGRLLASGAGDETVRLWDTATGALQQTLEGHSGWVYSVAFSPDGRLLASSAGDKTVRLWDTATDALQQTLNGHSGSVSSVAFSPDGRLLASGSQDKTVRLWDTATGGLHETLTTKGIVTELEFSQDRSYINTNLGLLRMQSGNGNNISRPPKTNPNIFLEGRNWVVLNGKQVLWLPPETRPSCSAIKSNMLALGHASGRISFIGFRV</sequence>
<dbReference type="InterPro" id="IPR019775">
    <property type="entry name" value="WD40_repeat_CS"/>
</dbReference>
<feature type="repeat" description="WD" evidence="3">
    <location>
        <begin position="1736"/>
        <end position="1777"/>
    </location>
</feature>
<dbReference type="OrthoDB" id="4226403at2759"/>
<keyword evidence="7" id="KW-1185">Reference proteome</keyword>
<dbReference type="RefSeq" id="XP_035346658.1">
    <property type="nucleotide sequence ID" value="XM_035490765.1"/>
</dbReference>
<dbReference type="Gene3D" id="2.130.10.10">
    <property type="entry name" value="YVTN repeat-like/Quinoprotein amine dehydrogenase"/>
    <property type="match status" value="5"/>
</dbReference>
<dbReference type="InterPro" id="IPR027417">
    <property type="entry name" value="P-loop_NTPase"/>
</dbReference>
<dbReference type="Pfam" id="PF24883">
    <property type="entry name" value="NPHP3_N"/>
    <property type="match status" value="1"/>
</dbReference>
<feature type="compositionally biased region" description="Acidic residues" evidence="4">
    <location>
        <begin position="120"/>
        <end position="133"/>
    </location>
</feature>
<feature type="repeat" description="WD" evidence="3">
    <location>
        <begin position="1820"/>
        <end position="1861"/>
    </location>
</feature>
<proteinExistence type="predicted"/>
<dbReference type="InterPro" id="IPR036322">
    <property type="entry name" value="WD40_repeat_dom_sf"/>
</dbReference>
<evidence type="ECO:0000313" key="6">
    <source>
        <dbReference type="EMBL" id="QKX60481.1"/>
    </source>
</evidence>
<dbReference type="GeneID" id="55995117"/>
<dbReference type="InterPro" id="IPR001680">
    <property type="entry name" value="WD40_rpt"/>
</dbReference>
<keyword evidence="1 3" id="KW-0853">WD repeat</keyword>
<feature type="repeat" description="WD" evidence="3">
    <location>
        <begin position="1904"/>
        <end position="1945"/>
    </location>
</feature>
<keyword evidence="2" id="KW-0677">Repeat</keyword>
<dbReference type="PRINTS" id="PR00320">
    <property type="entry name" value="GPROTEINBRPT"/>
</dbReference>
<feature type="region of interest" description="Disordered" evidence="4">
    <location>
        <begin position="283"/>
        <end position="332"/>
    </location>
</feature>
<feature type="repeat" description="WD" evidence="3">
    <location>
        <begin position="1568"/>
        <end position="1609"/>
    </location>
</feature>
<dbReference type="InterPro" id="IPR020472">
    <property type="entry name" value="WD40_PAC1"/>
</dbReference>
<dbReference type="Pfam" id="PF25173">
    <property type="entry name" value="Beta-prop_WDR3_1st"/>
    <property type="match status" value="1"/>
</dbReference>
<dbReference type="PANTHER" id="PTHR44129">
    <property type="entry name" value="WD REPEAT-CONTAINING PROTEIN POP1"/>
    <property type="match status" value="1"/>
</dbReference>
<accession>A0A7H8R467</accession>
<dbReference type="InterPro" id="IPR056884">
    <property type="entry name" value="NPHP3-like_N"/>
</dbReference>
<dbReference type="Proteomes" id="UP000509510">
    <property type="component" value="Chromosome IV"/>
</dbReference>
<evidence type="ECO:0000259" key="5">
    <source>
        <dbReference type="PROSITE" id="PS50837"/>
    </source>
</evidence>
<dbReference type="Pfam" id="PF00400">
    <property type="entry name" value="WD40"/>
    <property type="match status" value="7"/>
</dbReference>
<dbReference type="PROSITE" id="PS50837">
    <property type="entry name" value="NACHT"/>
    <property type="match status" value="1"/>
</dbReference>
<dbReference type="KEGG" id="trg:TRUGW13939_07626"/>
<dbReference type="SMART" id="SM00320">
    <property type="entry name" value="WD40"/>
    <property type="match status" value="11"/>
</dbReference>
<dbReference type="InterPro" id="IPR015943">
    <property type="entry name" value="WD40/YVTN_repeat-like_dom_sf"/>
</dbReference>
<evidence type="ECO:0000313" key="7">
    <source>
        <dbReference type="Proteomes" id="UP000509510"/>
    </source>
</evidence>
<dbReference type="PROSITE" id="PS50082">
    <property type="entry name" value="WD_REPEATS_2"/>
    <property type="match status" value="11"/>
</dbReference>
<dbReference type="FunFam" id="2.130.10.10:FF:000228">
    <property type="entry name" value="COMPASS-like H3K4 histone methylase component WDR5A"/>
    <property type="match status" value="2"/>
</dbReference>
<feature type="repeat" description="WD" evidence="3">
    <location>
        <begin position="1526"/>
        <end position="1567"/>
    </location>
</feature>
<dbReference type="InterPro" id="IPR050349">
    <property type="entry name" value="WD_LIS1/nudF_dynein_reg"/>
</dbReference>
<dbReference type="SUPFAM" id="SSF50978">
    <property type="entry name" value="WD40 repeat-like"/>
    <property type="match status" value="1"/>
</dbReference>
<dbReference type="EMBL" id="CP055901">
    <property type="protein sequence ID" value="QKX60481.1"/>
    <property type="molecule type" value="Genomic_DNA"/>
</dbReference>
<dbReference type="CDD" id="cd00200">
    <property type="entry name" value="WD40"/>
    <property type="match status" value="2"/>
</dbReference>
<protein>
    <recommendedName>
        <fullName evidence="5">NACHT domain-containing protein</fullName>
    </recommendedName>
</protein>
<feature type="repeat" description="WD" evidence="3">
    <location>
        <begin position="1652"/>
        <end position="1693"/>
    </location>
</feature>
<feature type="region of interest" description="Disordered" evidence="4">
    <location>
        <begin position="118"/>
        <end position="164"/>
    </location>
</feature>
<dbReference type="GO" id="GO:0035097">
    <property type="term" value="C:histone methyltransferase complex"/>
    <property type="evidence" value="ECO:0007669"/>
    <property type="project" value="UniProtKB-ARBA"/>
</dbReference>
<feature type="domain" description="NACHT" evidence="5">
    <location>
        <begin position="985"/>
        <end position="1134"/>
    </location>
</feature>
<evidence type="ECO:0000256" key="2">
    <source>
        <dbReference type="ARBA" id="ARBA00022737"/>
    </source>
</evidence>
<evidence type="ECO:0000256" key="1">
    <source>
        <dbReference type="ARBA" id="ARBA00022574"/>
    </source>
</evidence>
<gene>
    <name evidence="6" type="ORF">TRUGW13939_07626</name>
</gene>
<dbReference type="InterPro" id="IPR007111">
    <property type="entry name" value="NACHT_NTPase"/>
</dbReference>
<name>A0A7H8R467_TALRU</name>
<feature type="repeat" description="WD" evidence="3">
    <location>
        <begin position="1946"/>
        <end position="1987"/>
    </location>
</feature>
<dbReference type="Gene3D" id="3.40.50.300">
    <property type="entry name" value="P-loop containing nucleotide triphosphate hydrolases"/>
    <property type="match status" value="1"/>
</dbReference>
<feature type="repeat" description="WD" evidence="3">
    <location>
        <begin position="1862"/>
        <end position="1903"/>
    </location>
</feature>
<dbReference type="SUPFAM" id="SSF52540">
    <property type="entry name" value="P-loop containing nucleoside triphosphate hydrolases"/>
    <property type="match status" value="1"/>
</dbReference>